<dbReference type="SUPFAM" id="SSF81342">
    <property type="entry name" value="Transmembrane di-heme cytochromes"/>
    <property type="match status" value="1"/>
</dbReference>
<sequence>MNRLQEKHPLAIRWLHWISFPLLFLMVWSGLMIYWANDVYRVGLGNTTLIHFFPDPLYKLLGLQQRLAWGMAVHFFFMWFFTLNGILYVLYLWVSGEWRILLPDRHSFRNAILVTLYDLHLRKTCPPQGKYNGAQRIAYTGVVLMAAGSLITGAAIYKPVQLAPLTGLLGGYQWARTEHFWLMMGFVAFFAVHVAQVIKAGWNNFRSMVAGYELVSVEEPSHDAR</sequence>
<feature type="transmembrane region" description="Helical" evidence="6">
    <location>
        <begin position="12"/>
        <end position="36"/>
    </location>
</feature>
<evidence type="ECO:0000256" key="4">
    <source>
        <dbReference type="ARBA" id="ARBA00022989"/>
    </source>
</evidence>
<feature type="transmembrane region" description="Helical" evidence="6">
    <location>
        <begin position="180"/>
        <end position="198"/>
    </location>
</feature>
<feature type="transmembrane region" description="Helical" evidence="6">
    <location>
        <begin position="67"/>
        <end position="94"/>
    </location>
</feature>
<dbReference type="eggNOG" id="COG4117">
    <property type="taxonomic scope" value="Bacteria"/>
</dbReference>
<dbReference type="GO" id="GO:0022904">
    <property type="term" value="P:respiratory electron transport chain"/>
    <property type="evidence" value="ECO:0007669"/>
    <property type="project" value="InterPro"/>
</dbReference>
<proteinExistence type="predicted"/>
<dbReference type="GO" id="GO:0020037">
    <property type="term" value="F:heme binding"/>
    <property type="evidence" value="ECO:0007669"/>
    <property type="project" value="TreeGrafter"/>
</dbReference>
<dbReference type="InParanoid" id="Q028W1"/>
<evidence type="ECO:0000259" key="7">
    <source>
        <dbReference type="Pfam" id="PF01292"/>
    </source>
</evidence>
<dbReference type="EMBL" id="CP000473">
    <property type="protein sequence ID" value="ABJ82441.1"/>
    <property type="molecule type" value="Genomic_DNA"/>
</dbReference>
<dbReference type="AlphaFoldDB" id="Q028W1"/>
<dbReference type="InterPro" id="IPR011577">
    <property type="entry name" value="Cyt_b561_bac/Ni-Hgenase"/>
</dbReference>
<dbReference type="OrthoDB" id="257690at2"/>
<dbReference type="PANTHER" id="PTHR30485:SF1">
    <property type="entry name" value="CYTOCHROME YDHU-RELATED"/>
    <property type="match status" value="1"/>
</dbReference>
<accession>Q028W1</accession>
<evidence type="ECO:0000256" key="2">
    <source>
        <dbReference type="ARBA" id="ARBA00022475"/>
    </source>
</evidence>
<feature type="transmembrane region" description="Helical" evidence="6">
    <location>
        <begin position="137"/>
        <end position="160"/>
    </location>
</feature>
<keyword evidence="3 6" id="KW-0812">Transmembrane</keyword>
<organism evidence="8">
    <name type="scientific">Solibacter usitatus (strain Ellin6076)</name>
    <dbReference type="NCBI Taxonomy" id="234267"/>
    <lineage>
        <taxon>Bacteria</taxon>
        <taxon>Pseudomonadati</taxon>
        <taxon>Acidobacteriota</taxon>
        <taxon>Terriglobia</taxon>
        <taxon>Bryobacterales</taxon>
        <taxon>Solibacteraceae</taxon>
        <taxon>Candidatus Solibacter</taxon>
    </lineage>
</organism>
<evidence type="ECO:0000256" key="6">
    <source>
        <dbReference type="SAM" id="Phobius"/>
    </source>
</evidence>
<dbReference type="STRING" id="234267.Acid_1448"/>
<name>Q028W1_SOLUE</name>
<reference evidence="8" key="1">
    <citation type="submission" date="2006-10" db="EMBL/GenBank/DDBJ databases">
        <title>Complete sequence of Solibacter usitatus Ellin6076.</title>
        <authorList>
            <consortium name="US DOE Joint Genome Institute"/>
            <person name="Copeland A."/>
            <person name="Lucas S."/>
            <person name="Lapidus A."/>
            <person name="Barry K."/>
            <person name="Detter J.C."/>
            <person name="Glavina del Rio T."/>
            <person name="Hammon N."/>
            <person name="Israni S."/>
            <person name="Dalin E."/>
            <person name="Tice H."/>
            <person name="Pitluck S."/>
            <person name="Thompson L.S."/>
            <person name="Brettin T."/>
            <person name="Bruce D."/>
            <person name="Han C."/>
            <person name="Tapia R."/>
            <person name="Gilna P."/>
            <person name="Schmutz J."/>
            <person name="Larimer F."/>
            <person name="Land M."/>
            <person name="Hauser L."/>
            <person name="Kyrpides N."/>
            <person name="Mikhailova N."/>
            <person name="Janssen P.H."/>
            <person name="Kuske C.R."/>
            <person name="Richardson P."/>
        </authorList>
    </citation>
    <scope>NUCLEOTIDE SEQUENCE</scope>
    <source>
        <strain evidence="8">Ellin6076</strain>
    </source>
</reference>
<keyword evidence="5 6" id="KW-0472">Membrane</keyword>
<gene>
    <name evidence="8" type="ordered locus">Acid_1448</name>
</gene>
<evidence type="ECO:0000256" key="1">
    <source>
        <dbReference type="ARBA" id="ARBA00004651"/>
    </source>
</evidence>
<evidence type="ECO:0000256" key="3">
    <source>
        <dbReference type="ARBA" id="ARBA00022692"/>
    </source>
</evidence>
<dbReference type="InterPro" id="IPR016174">
    <property type="entry name" value="Di-haem_cyt_TM"/>
</dbReference>
<evidence type="ECO:0000256" key="5">
    <source>
        <dbReference type="ARBA" id="ARBA00023136"/>
    </source>
</evidence>
<dbReference type="GO" id="GO:0009055">
    <property type="term" value="F:electron transfer activity"/>
    <property type="evidence" value="ECO:0007669"/>
    <property type="project" value="InterPro"/>
</dbReference>
<comment type="subcellular location">
    <subcellularLocation>
        <location evidence="1">Cell membrane</location>
        <topology evidence="1">Multi-pass membrane protein</topology>
    </subcellularLocation>
</comment>
<dbReference type="HOGENOM" id="CLU_075520_1_0_0"/>
<dbReference type="Pfam" id="PF01292">
    <property type="entry name" value="Ni_hydr_CYTB"/>
    <property type="match status" value="1"/>
</dbReference>
<dbReference type="GO" id="GO:0005886">
    <property type="term" value="C:plasma membrane"/>
    <property type="evidence" value="ECO:0007669"/>
    <property type="project" value="UniProtKB-SubCell"/>
</dbReference>
<keyword evidence="4 6" id="KW-1133">Transmembrane helix</keyword>
<dbReference type="KEGG" id="sus:Acid_1448"/>
<dbReference type="PANTHER" id="PTHR30485">
    <property type="entry name" value="NI/FE-HYDROGENASE 1 B-TYPE CYTOCHROME SUBUNIT"/>
    <property type="match status" value="1"/>
</dbReference>
<dbReference type="Gene3D" id="1.20.950.20">
    <property type="entry name" value="Transmembrane di-heme cytochromes, Chain C"/>
    <property type="match status" value="1"/>
</dbReference>
<dbReference type="InterPro" id="IPR051542">
    <property type="entry name" value="Hydrogenase_cytochrome"/>
</dbReference>
<feature type="domain" description="Cytochrome b561 bacterial/Ni-hydrogenase" evidence="7">
    <location>
        <begin position="8"/>
        <end position="211"/>
    </location>
</feature>
<protein>
    <submittedName>
        <fullName evidence="8">Thiosulfate reductase cytochrome B subunit (Membrane anchoring protein)-like protein</fullName>
    </submittedName>
</protein>
<evidence type="ECO:0000313" key="8">
    <source>
        <dbReference type="EMBL" id="ABJ82441.1"/>
    </source>
</evidence>
<keyword evidence="2" id="KW-1003">Cell membrane</keyword>